<accession>A0A0A9HPX8</accession>
<name>A0A0A9HPX8_ARUDO</name>
<protein>
    <submittedName>
        <fullName evidence="1">Uncharacterized protein</fullName>
    </submittedName>
</protein>
<sequence length="13" mass="1690">MLYRYHRFTGKSM</sequence>
<reference evidence="1" key="1">
    <citation type="submission" date="2014-09" db="EMBL/GenBank/DDBJ databases">
        <authorList>
            <person name="Magalhaes I.L.F."/>
            <person name="Oliveira U."/>
            <person name="Santos F.R."/>
            <person name="Vidigal T.H.D.A."/>
            <person name="Brescovit A.D."/>
            <person name="Santos A.J."/>
        </authorList>
    </citation>
    <scope>NUCLEOTIDE SEQUENCE</scope>
    <source>
        <tissue evidence="1">Shoot tissue taken approximately 20 cm above the soil surface</tissue>
    </source>
</reference>
<reference evidence="1" key="2">
    <citation type="journal article" date="2015" name="Data Brief">
        <title>Shoot transcriptome of the giant reed, Arundo donax.</title>
        <authorList>
            <person name="Barrero R.A."/>
            <person name="Guerrero F.D."/>
            <person name="Moolhuijzen P."/>
            <person name="Goolsby J.A."/>
            <person name="Tidwell J."/>
            <person name="Bellgard S.E."/>
            <person name="Bellgard M.I."/>
        </authorList>
    </citation>
    <scope>NUCLEOTIDE SEQUENCE</scope>
    <source>
        <tissue evidence="1">Shoot tissue taken approximately 20 cm above the soil surface</tissue>
    </source>
</reference>
<organism evidence="1">
    <name type="scientific">Arundo donax</name>
    <name type="common">Giant reed</name>
    <name type="synonym">Donax arundinaceus</name>
    <dbReference type="NCBI Taxonomy" id="35708"/>
    <lineage>
        <taxon>Eukaryota</taxon>
        <taxon>Viridiplantae</taxon>
        <taxon>Streptophyta</taxon>
        <taxon>Embryophyta</taxon>
        <taxon>Tracheophyta</taxon>
        <taxon>Spermatophyta</taxon>
        <taxon>Magnoliopsida</taxon>
        <taxon>Liliopsida</taxon>
        <taxon>Poales</taxon>
        <taxon>Poaceae</taxon>
        <taxon>PACMAD clade</taxon>
        <taxon>Arundinoideae</taxon>
        <taxon>Arundineae</taxon>
        <taxon>Arundo</taxon>
    </lineage>
</organism>
<dbReference type="EMBL" id="GBRH01158741">
    <property type="protein sequence ID" value="JAE39155.1"/>
    <property type="molecule type" value="Transcribed_RNA"/>
</dbReference>
<proteinExistence type="predicted"/>
<evidence type="ECO:0000313" key="1">
    <source>
        <dbReference type="EMBL" id="JAE39155.1"/>
    </source>
</evidence>